<dbReference type="Gene3D" id="2.60.40.1500">
    <property type="entry name" value="Glycosyl hydrolase domain, family 39"/>
    <property type="match status" value="1"/>
</dbReference>
<sequence length="556" mass="61294">MERITVSAQPVGVLGDAWRTCVGTGRFNLALRQDYQDSLALVQREIGFRYIRGHGLLHDDVGVHRPYDVGGHRGTAYVFTYVDQVVDTYLRLGIKPFLELGFMPSGLASGDQTVFWWLGNVTPPRDHAEWARLVRALLRHLIDRYGLDEVRTWPVEVWNEPNLTHFWKDADQDAYFRLYEASALAVKDVDAALQVGGPAISPGADDWWEPFAELVTTRGLPADFLSVHAYSSGPAQHVPFGVYQTLQRPQHLLDQFAGPRKLLAGTALADRPLHITEFNTSYRPDNPVHDTAYNAAYLAPVLAEGGEHADSFAYWTFSDVFEEEGVPAAFFHGGFGMLAHRQVRKPTFHLYAFMARMGQDVLARGVDHLVTRHPATGQVTVLAWQPVGGTDDPAEPDRHEVRLSLPVAHPRVPDPEVTGAASTSDTSRVFVLRHDVDESAGNAWAAWGEMGRPASPSGRQLDALHEASEPARRAYSLPVVPTGSAGEGRVDLDLTIGRHGITLVTLDPVRDETPPWLDDARIVGRPVSHDGRTATDPTDPTPTDPTDPTPTDKDHA</sequence>
<evidence type="ECO:0000313" key="7">
    <source>
        <dbReference type="Proteomes" id="UP001500843"/>
    </source>
</evidence>
<dbReference type="EMBL" id="BAABHM010000010">
    <property type="protein sequence ID" value="GAA4699225.1"/>
    <property type="molecule type" value="Genomic_DNA"/>
</dbReference>
<name>A0ABP8X1W9_9MICO</name>
<dbReference type="PANTHER" id="PTHR12631:SF10">
    <property type="entry name" value="BETA-XYLOSIDASE-LIKE PROTEIN-RELATED"/>
    <property type="match status" value="1"/>
</dbReference>
<dbReference type="InterPro" id="IPR017853">
    <property type="entry name" value="GH"/>
</dbReference>
<dbReference type="SUPFAM" id="SSF51445">
    <property type="entry name" value="(Trans)glycosidases"/>
    <property type="match status" value="1"/>
</dbReference>
<keyword evidence="2" id="KW-0378">Hydrolase</keyword>
<feature type="region of interest" description="Disordered" evidence="4">
    <location>
        <begin position="509"/>
        <end position="556"/>
    </location>
</feature>
<reference evidence="7" key="1">
    <citation type="journal article" date="2019" name="Int. J. Syst. Evol. Microbiol.">
        <title>The Global Catalogue of Microorganisms (GCM) 10K type strain sequencing project: providing services to taxonomists for standard genome sequencing and annotation.</title>
        <authorList>
            <consortium name="The Broad Institute Genomics Platform"/>
            <consortium name="The Broad Institute Genome Sequencing Center for Infectious Disease"/>
            <person name="Wu L."/>
            <person name="Ma J."/>
        </authorList>
    </citation>
    <scope>NUCLEOTIDE SEQUENCE [LARGE SCALE GENOMIC DNA]</scope>
    <source>
        <strain evidence="7">JCM 17975</strain>
    </source>
</reference>
<dbReference type="PANTHER" id="PTHR12631">
    <property type="entry name" value="ALPHA-L-IDURONIDASE"/>
    <property type="match status" value="1"/>
</dbReference>
<feature type="domain" description="Glycosyl hydrolases family 39 N-terminal catalytic" evidence="5">
    <location>
        <begin position="9"/>
        <end position="474"/>
    </location>
</feature>
<comment type="similarity">
    <text evidence="1">Belongs to the glycosyl hydrolase 39 family.</text>
</comment>
<protein>
    <submittedName>
        <fullName evidence="6">Cellulase family glycosylhydrolase</fullName>
    </submittedName>
</protein>
<gene>
    <name evidence="6" type="ORF">GCM10023198_19680</name>
</gene>
<dbReference type="SUPFAM" id="SSF51011">
    <property type="entry name" value="Glycosyl hydrolase domain"/>
    <property type="match status" value="1"/>
</dbReference>
<dbReference type="InterPro" id="IPR051923">
    <property type="entry name" value="Glycosyl_Hydrolase_39"/>
</dbReference>
<feature type="compositionally biased region" description="Pro residues" evidence="4">
    <location>
        <begin position="539"/>
        <end position="548"/>
    </location>
</feature>
<feature type="compositionally biased region" description="Basic and acidic residues" evidence="4">
    <location>
        <begin position="509"/>
        <end position="533"/>
    </location>
</feature>
<keyword evidence="7" id="KW-1185">Reference proteome</keyword>
<proteinExistence type="inferred from homology"/>
<accession>A0ABP8X1W9</accession>
<dbReference type="RefSeq" id="WP_253873536.1">
    <property type="nucleotide sequence ID" value="NZ_BAABHM010000010.1"/>
</dbReference>
<evidence type="ECO:0000256" key="1">
    <source>
        <dbReference type="ARBA" id="ARBA00008875"/>
    </source>
</evidence>
<dbReference type="Proteomes" id="UP001500843">
    <property type="component" value="Unassembled WGS sequence"/>
</dbReference>
<evidence type="ECO:0000256" key="3">
    <source>
        <dbReference type="ARBA" id="ARBA00023295"/>
    </source>
</evidence>
<evidence type="ECO:0000313" key="6">
    <source>
        <dbReference type="EMBL" id="GAA4699225.1"/>
    </source>
</evidence>
<dbReference type="Pfam" id="PF01229">
    <property type="entry name" value="Glyco_hydro_39"/>
    <property type="match status" value="1"/>
</dbReference>
<dbReference type="InterPro" id="IPR000514">
    <property type="entry name" value="Glyco_hydro_39"/>
</dbReference>
<evidence type="ECO:0000256" key="4">
    <source>
        <dbReference type="SAM" id="MobiDB-lite"/>
    </source>
</evidence>
<dbReference type="PRINTS" id="PR00745">
    <property type="entry name" value="GLHYDRLASE39"/>
</dbReference>
<evidence type="ECO:0000256" key="2">
    <source>
        <dbReference type="ARBA" id="ARBA00022801"/>
    </source>
</evidence>
<keyword evidence="3" id="KW-0326">Glycosidase</keyword>
<evidence type="ECO:0000259" key="5">
    <source>
        <dbReference type="Pfam" id="PF01229"/>
    </source>
</evidence>
<comment type="caution">
    <text evidence="6">The sequence shown here is derived from an EMBL/GenBank/DDBJ whole genome shotgun (WGS) entry which is preliminary data.</text>
</comment>
<dbReference type="Gene3D" id="3.20.20.80">
    <property type="entry name" value="Glycosidases"/>
    <property type="match status" value="1"/>
</dbReference>
<organism evidence="6 7">
    <name type="scientific">Promicromonospora umidemergens</name>
    <dbReference type="NCBI Taxonomy" id="629679"/>
    <lineage>
        <taxon>Bacteria</taxon>
        <taxon>Bacillati</taxon>
        <taxon>Actinomycetota</taxon>
        <taxon>Actinomycetes</taxon>
        <taxon>Micrococcales</taxon>
        <taxon>Promicromonosporaceae</taxon>
        <taxon>Promicromonospora</taxon>
    </lineage>
</organism>
<dbReference type="InterPro" id="IPR049166">
    <property type="entry name" value="GH39_cat"/>
</dbReference>